<dbReference type="CDD" id="cd00090">
    <property type="entry name" value="HTH_ARSR"/>
    <property type="match status" value="1"/>
</dbReference>
<dbReference type="SUPFAM" id="SSF46785">
    <property type="entry name" value="Winged helix' DNA-binding domain"/>
    <property type="match status" value="1"/>
</dbReference>
<dbReference type="GO" id="GO:0003700">
    <property type="term" value="F:DNA-binding transcription factor activity"/>
    <property type="evidence" value="ECO:0007669"/>
    <property type="project" value="InterPro"/>
</dbReference>
<evidence type="ECO:0000259" key="5">
    <source>
        <dbReference type="PROSITE" id="PS50987"/>
    </source>
</evidence>
<dbReference type="Gene3D" id="1.10.10.10">
    <property type="entry name" value="Winged helix-like DNA-binding domain superfamily/Winged helix DNA-binding domain"/>
    <property type="match status" value="1"/>
</dbReference>
<dbReference type="InterPro" id="IPR011991">
    <property type="entry name" value="ArsR-like_HTH"/>
</dbReference>
<dbReference type="SMART" id="SM00418">
    <property type="entry name" value="HTH_ARSR"/>
    <property type="match status" value="1"/>
</dbReference>
<dbReference type="PRINTS" id="PR00778">
    <property type="entry name" value="HTHARSR"/>
</dbReference>
<reference evidence="6 7" key="1">
    <citation type="submission" date="2019-06" db="EMBL/GenBank/DDBJ databases">
        <authorList>
            <person name="Jiang L."/>
        </authorList>
    </citation>
    <scope>NUCLEOTIDE SEQUENCE [LARGE SCALE GENOMIC DNA]</scope>
    <source>
        <strain evidence="6 7">YIM 48858</strain>
    </source>
</reference>
<dbReference type="Proteomes" id="UP000305709">
    <property type="component" value="Unassembled WGS sequence"/>
</dbReference>
<dbReference type="PANTHER" id="PTHR33154:SF33">
    <property type="entry name" value="TRANSCRIPTIONAL REPRESSOR SDPR"/>
    <property type="match status" value="1"/>
</dbReference>
<keyword evidence="4" id="KW-0804">Transcription</keyword>
<comment type="similarity">
    <text evidence="1">Belongs to the AHA1 family.</text>
</comment>
<dbReference type="InterPro" id="IPR051081">
    <property type="entry name" value="HTH_MetalResp_TranReg"/>
</dbReference>
<protein>
    <submittedName>
        <fullName evidence="6">Helix-turn-helix domain-containing protein</fullName>
    </submittedName>
</protein>
<evidence type="ECO:0000256" key="4">
    <source>
        <dbReference type="ARBA" id="ARBA00023163"/>
    </source>
</evidence>
<dbReference type="RefSeq" id="WP_139080525.1">
    <property type="nucleotide sequence ID" value="NZ_VDFV01000003.1"/>
</dbReference>
<evidence type="ECO:0000256" key="2">
    <source>
        <dbReference type="ARBA" id="ARBA00023015"/>
    </source>
</evidence>
<dbReference type="InterPro" id="IPR001845">
    <property type="entry name" value="HTH_ArsR_DNA-bd_dom"/>
</dbReference>
<proteinExistence type="inferred from homology"/>
<dbReference type="OrthoDB" id="9805228at2"/>
<dbReference type="InterPro" id="IPR013538">
    <property type="entry name" value="ASHA1/2-like_C"/>
</dbReference>
<accession>A0A5C4NGI2</accession>
<sequence>MSTPIDYELDDLFQALAASVRRDVLAQLRQGPAATNDLLSPHTMTPHNLMAHLRRLETGGLVESSKQGRERFYALRPGSFAPALRWMRQQEELWPEEQEGEPSDLPRWAEDSTALTVTRVLRAPRPAVWRCLTEPDLLRQWFAPRPAEVTGVEIEPRAGGRFYTVIRYMGQSMPGDGLVLEIVEQQRLTWTNMLLTGWRPAAGVDLPFTATIEIADHVEGTIYRAAARHPDTATAERHEALGFSQGWGLAAEQLGRLAATLT</sequence>
<dbReference type="Pfam" id="PF08327">
    <property type="entry name" value="AHSA1"/>
    <property type="match status" value="1"/>
</dbReference>
<dbReference type="PROSITE" id="PS50987">
    <property type="entry name" value="HTH_ARSR_2"/>
    <property type="match status" value="1"/>
</dbReference>
<dbReference type="InterPro" id="IPR036388">
    <property type="entry name" value="WH-like_DNA-bd_sf"/>
</dbReference>
<gene>
    <name evidence="6" type="ORF">FHG71_05050</name>
</gene>
<dbReference type="AlphaFoldDB" id="A0A5C4NGI2"/>
<keyword evidence="2" id="KW-0805">Transcription regulation</keyword>
<dbReference type="PANTHER" id="PTHR33154">
    <property type="entry name" value="TRANSCRIPTIONAL REGULATOR, ARSR FAMILY"/>
    <property type="match status" value="1"/>
</dbReference>
<dbReference type="InterPro" id="IPR036390">
    <property type="entry name" value="WH_DNA-bd_sf"/>
</dbReference>
<dbReference type="EMBL" id="VDFV01000003">
    <property type="protein sequence ID" value="TNC73841.1"/>
    <property type="molecule type" value="Genomic_DNA"/>
</dbReference>
<keyword evidence="7" id="KW-1185">Reference proteome</keyword>
<feature type="domain" description="HTH arsR-type" evidence="5">
    <location>
        <begin position="1"/>
        <end position="95"/>
    </location>
</feature>
<dbReference type="SUPFAM" id="SSF55961">
    <property type="entry name" value="Bet v1-like"/>
    <property type="match status" value="1"/>
</dbReference>
<comment type="caution">
    <text evidence="6">The sequence shown here is derived from an EMBL/GenBank/DDBJ whole genome shotgun (WGS) entry which is preliminary data.</text>
</comment>
<dbReference type="InterPro" id="IPR023393">
    <property type="entry name" value="START-like_dom_sf"/>
</dbReference>
<organism evidence="6 7">
    <name type="scientific">Rubellimicrobium roseum</name>
    <dbReference type="NCBI Taxonomy" id="687525"/>
    <lineage>
        <taxon>Bacteria</taxon>
        <taxon>Pseudomonadati</taxon>
        <taxon>Pseudomonadota</taxon>
        <taxon>Alphaproteobacteria</taxon>
        <taxon>Rhodobacterales</taxon>
        <taxon>Roseobacteraceae</taxon>
        <taxon>Rubellimicrobium</taxon>
    </lineage>
</organism>
<name>A0A5C4NGI2_9RHOB</name>
<dbReference type="Gene3D" id="3.30.530.20">
    <property type="match status" value="1"/>
</dbReference>
<keyword evidence="3" id="KW-0238">DNA-binding</keyword>
<dbReference type="GO" id="GO:0003677">
    <property type="term" value="F:DNA binding"/>
    <property type="evidence" value="ECO:0007669"/>
    <property type="project" value="UniProtKB-KW"/>
</dbReference>
<evidence type="ECO:0000313" key="7">
    <source>
        <dbReference type="Proteomes" id="UP000305709"/>
    </source>
</evidence>
<evidence type="ECO:0000313" key="6">
    <source>
        <dbReference type="EMBL" id="TNC73841.1"/>
    </source>
</evidence>
<evidence type="ECO:0000256" key="3">
    <source>
        <dbReference type="ARBA" id="ARBA00023125"/>
    </source>
</evidence>
<evidence type="ECO:0000256" key="1">
    <source>
        <dbReference type="ARBA" id="ARBA00006817"/>
    </source>
</evidence>